<evidence type="ECO:0000256" key="1">
    <source>
        <dbReference type="SAM" id="SignalP"/>
    </source>
</evidence>
<dbReference type="InterPro" id="IPR025240">
    <property type="entry name" value="DUF4189"/>
</dbReference>
<dbReference type="Proteomes" id="UP000002482">
    <property type="component" value="Chromosome"/>
</dbReference>
<name>F0Q733_PARA1</name>
<dbReference type="RefSeq" id="WP_013593147.1">
    <property type="nucleotide sequence ID" value="NC_015138.1"/>
</dbReference>
<evidence type="ECO:0000313" key="3">
    <source>
        <dbReference type="EMBL" id="ADX44592.1"/>
    </source>
</evidence>
<evidence type="ECO:0000313" key="4">
    <source>
        <dbReference type="Proteomes" id="UP000002482"/>
    </source>
</evidence>
<reference evidence="3" key="1">
    <citation type="submission" date="2011-02" db="EMBL/GenBank/DDBJ databases">
        <title>Complete sequence of Acidovorax avenae subsp. avenae ATCC 19860.</title>
        <authorList>
            <consortium name="US DOE Joint Genome Institute"/>
            <person name="Lucas S."/>
            <person name="Copeland A."/>
            <person name="Lapidus A."/>
            <person name="Cheng J.-F."/>
            <person name="Goodwin L."/>
            <person name="Pitluck S."/>
            <person name="Chertkov O."/>
            <person name="Held B."/>
            <person name="Detter J.C."/>
            <person name="Han C."/>
            <person name="Tapia R."/>
            <person name="Land M."/>
            <person name="Hauser L."/>
            <person name="Kyrpides N."/>
            <person name="Ivanova N."/>
            <person name="Ovchinnikova G."/>
            <person name="Pagani I."/>
            <person name="Gordon S."/>
            <person name="Woyke T."/>
        </authorList>
    </citation>
    <scope>NUCLEOTIDE SEQUENCE</scope>
    <source>
        <strain evidence="3">ATCC 19860</strain>
    </source>
</reference>
<dbReference type="EMBL" id="CP002521">
    <property type="protein sequence ID" value="ADX44592.1"/>
    <property type="molecule type" value="Genomic_DNA"/>
</dbReference>
<dbReference type="GeneID" id="34237133"/>
<keyword evidence="1" id="KW-0732">Signal</keyword>
<feature type="signal peptide" evidence="1">
    <location>
        <begin position="1"/>
        <end position="22"/>
    </location>
</feature>
<gene>
    <name evidence="3" type="ordered locus">Acav_0669</name>
</gene>
<accession>F0Q733</accession>
<dbReference type="Pfam" id="PF13827">
    <property type="entry name" value="DUF4189"/>
    <property type="match status" value="1"/>
</dbReference>
<sequence>MTYMKLLGSLAASMTICCGAAAQTACPVGVAPGSARCGPSGDGGAESAPRPTGEWIKTWGAIATSPSGNGGVSSRQLSEDAARKKALENCKSAGTRDCIVEFVYQNQCVSVVSAPQGNGGVFTSAATIDEAVRLGKAKCAALGKGECAVKVSECSEPVFRKF</sequence>
<dbReference type="HOGENOM" id="CLU_127166_0_0_4"/>
<keyword evidence="4" id="KW-1185">Reference proteome</keyword>
<dbReference type="OrthoDB" id="8852781at2"/>
<dbReference type="AlphaFoldDB" id="F0Q733"/>
<protein>
    <recommendedName>
        <fullName evidence="2">DUF4189 domain-containing protein</fullName>
    </recommendedName>
</protein>
<proteinExistence type="predicted"/>
<feature type="chain" id="PRO_5003258486" description="DUF4189 domain-containing protein" evidence="1">
    <location>
        <begin position="23"/>
        <end position="162"/>
    </location>
</feature>
<feature type="domain" description="DUF4189" evidence="2">
    <location>
        <begin position="59"/>
        <end position="154"/>
    </location>
</feature>
<organism evidence="3 4">
    <name type="scientific">Paracidovorax avenae (strain ATCC 19860 / DSM 7227 / CCUG 15838 / JCM 20985 / LMG 2117 / NCPPB 1011)</name>
    <name type="common">Acidovorax avenae</name>
    <dbReference type="NCBI Taxonomy" id="643561"/>
    <lineage>
        <taxon>Bacteria</taxon>
        <taxon>Pseudomonadati</taxon>
        <taxon>Pseudomonadota</taxon>
        <taxon>Betaproteobacteria</taxon>
        <taxon>Burkholderiales</taxon>
        <taxon>Comamonadaceae</taxon>
        <taxon>Paracidovorax</taxon>
    </lineage>
</organism>
<evidence type="ECO:0000259" key="2">
    <source>
        <dbReference type="Pfam" id="PF13827"/>
    </source>
</evidence>
<dbReference type="KEGG" id="aaa:Acav_0669"/>